<evidence type="ECO:0000256" key="7">
    <source>
        <dbReference type="ARBA" id="ARBA00023134"/>
    </source>
</evidence>
<dbReference type="InterPro" id="IPR050543">
    <property type="entry name" value="eIF2G"/>
</dbReference>
<dbReference type="FunFam" id="2.40.30.10:FF:000075">
    <property type="entry name" value="Translation initiation factor 2 subunit gamma"/>
    <property type="match status" value="1"/>
</dbReference>
<proteinExistence type="inferred from homology"/>
<dbReference type="InterPro" id="IPR027417">
    <property type="entry name" value="P-loop_NTPase"/>
</dbReference>
<dbReference type="PRINTS" id="PR00315">
    <property type="entry name" value="ELONGATNFCT"/>
</dbReference>
<evidence type="ECO:0000256" key="2">
    <source>
        <dbReference type="ARBA" id="ARBA00011986"/>
    </source>
</evidence>
<dbReference type="CDD" id="cd01888">
    <property type="entry name" value="eIF2_gamma"/>
    <property type="match status" value="1"/>
</dbReference>
<dbReference type="GO" id="GO:0003924">
    <property type="term" value="F:GTPase activity"/>
    <property type="evidence" value="ECO:0007669"/>
    <property type="project" value="InterPro"/>
</dbReference>
<gene>
    <name evidence="11" type="primary">LOC115195455</name>
</gene>
<evidence type="ECO:0000313" key="11">
    <source>
        <dbReference type="Ensembl" id="ENSSTUP00000090252.1"/>
    </source>
</evidence>
<evidence type="ECO:0000259" key="10">
    <source>
        <dbReference type="PROSITE" id="PS51722"/>
    </source>
</evidence>
<keyword evidence="7" id="KW-0342">GTP-binding</keyword>
<evidence type="ECO:0000256" key="4">
    <source>
        <dbReference type="ARBA" id="ARBA00022741"/>
    </source>
</evidence>
<dbReference type="InterPro" id="IPR009001">
    <property type="entry name" value="Transl_elong_EF1A/Init_IF2_C"/>
</dbReference>
<keyword evidence="9" id="KW-0812">Transmembrane</keyword>
<evidence type="ECO:0000313" key="12">
    <source>
        <dbReference type="Proteomes" id="UP000472277"/>
    </source>
</evidence>
<dbReference type="Pfam" id="PF03144">
    <property type="entry name" value="GTP_EFTU_D2"/>
    <property type="match status" value="1"/>
</dbReference>
<dbReference type="SUPFAM" id="SSF50465">
    <property type="entry name" value="EF-Tu/eEF-1alpha/eIF2-gamma C-terminal domain"/>
    <property type="match status" value="1"/>
</dbReference>
<feature type="transmembrane region" description="Helical" evidence="9">
    <location>
        <begin position="381"/>
        <end position="403"/>
    </location>
</feature>
<dbReference type="FunFam" id="3.40.50.300:FF:000065">
    <property type="entry name" value="Eukaryotic translation initiation factor 2 subunit gamma"/>
    <property type="match status" value="1"/>
</dbReference>
<keyword evidence="6" id="KW-0648">Protein biosynthesis</keyword>
<keyword evidence="3" id="KW-0396">Initiation factor</keyword>
<dbReference type="InterPro" id="IPR015256">
    <property type="entry name" value="eIF2g_C"/>
</dbReference>
<accession>A0A674D2R5</accession>
<dbReference type="GO" id="GO:0005829">
    <property type="term" value="C:cytosol"/>
    <property type="evidence" value="ECO:0007669"/>
    <property type="project" value="TreeGrafter"/>
</dbReference>
<dbReference type="InterPro" id="IPR000795">
    <property type="entry name" value="T_Tr_GTP-bd_dom"/>
</dbReference>
<dbReference type="Pfam" id="PF00009">
    <property type="entry name" value="GTP_EFTU"/>
    <property type="match status" value="1"/>
</dbReference>
<keyword evidence="4" id="KW-0547">Nucleotide-binding</keyword>
<dbReference type="GO" id="GO:0005525">
    <property type="term" value="F:GTP binding"/>
    <property type="evidence" value="ECO:0007669"/>
    <property type="project" value="UniProtKB-KW"/>
</dbReference>
<dbReference type="GO" id="GO:0003743">
    <property type="term" value="F:translation initiation factor activity"/>
    <property type="evidence" value="ECO:0007669"/>
    <property type="project" value="UniProtKB-KW"/>
</dbReference>
<dbReference type="Proteomes" id="UP000472277">
    <property type="component" value="Chromosome 6"/>
</dbReference>
<evidence type="ECO:0000256" key="6">
    <source>
        <dbReference type="ARBA" id="ARBA00022917"/>
    </source>
</evidence>
<dbReference type="InterPro" id="IPR044127">
    <property type="entry name" value="eIF2g_dom_2"/>
</dbReference>
<dbReference type="SUPFAM" id="SSF50447">
    <property type="entry name" value="Translation proteins"/>
    <property type="match status" value="1"/>
</dbReference>
<comment type="catalytic activity">
    <reaction evidence="8">
        <text>GTP + H2O = GDP + phosphate + H(+)</text>
        <dbReference type="Rhea" id="RHEA:19669"/>
        <dbReference type="ChEBI" id="CHEBI:15377"/>
        <dbReference type="ChEBI" id="CHEBI:15378"/>
        <dbReference type="ChEBI" id="CHEBI:37565"/>
        <dbReference type="ChEBI" id="CHEBI:43474"/>
        <dbReference type="ChEBI" id="CHEBI:58189"/>
        <dbReference type="EC" id="3.6.5.3"/>
    </reaction>
</comment>
<keyword evidence="9" id="KW-1133">Transmembrane helix</keyword>
<dbReference type="Ensembl" id="ENSSTUT00000095992.1">
    <property type="protein sequence ID" value="ENSSTUP00000090252.1"/>
    <property type="gene ID" value="ENSSTUG00000039599.1"/>
</dbReference>
<dbReference type="SUPFAM" id="SSF52540">
    <property type="entry name" value="P-loop containing nucleoside triphosphate hydrolases"/>
    <property type="match status" value="1"/>
</dbReference>
<dbReference type="PANTHER" id="PTHR42854:SF3">
    <property type="entry name" value="EUKARYOTIC TRANSLATION INITIATION FACTOR 2 SUBUNIT 3-RELATED"/>
    <property type="match status" value="1"/>
</dbReference>
<protein>
    <recommendedName>
        <fullName evidence="2">protein-synthesizing GTPase</fullName>
        <ecNumber evidence="2">3.6.5.3</ecNumber>
    </recommendedName>
</protein>
<dbReference type="Pfam" id="PF09173">
    <property type="entry name" value="eIF2_C"/>
    <property type="match status" value="1"/>
</dbReference>
<reference evidence="11" key="2">
    <citation type="submission" date="2025-09" db="UniProtKB">
        <authorList>
            <consortium name="Ensembl"/>
        </authorList>
    </citation>
    <scope>IDENTIFICATION</scope>
</reference>
<dbReference type="GO" id="GO:0005850">
    <property type="term" value="C:eukaryotic translation initiation factor 2 complex"/>
    <property type="evidence" value="ECO:0007669"/>
    <property type="project" value="TreeGrafter"/>
</dbReference>
<dbReference type="Gene3D" id="2.40.30.10">
    <property type="entry name" value="Translation factors"/>
    <property type="match status" value="2"/>
</dbReference>
<name>A0A674D2R5_SALTR</name>
<dbReference type="GeneTree" id="ENSGT00550000074801"/>
<dbReference type="CDD" id="cd15490">
    <property type="entry name" value="eIF2_gamma_III"/>
    <property type="match status" value="1"/>
</dbReference>
<evidence type="ECO:0000256" key="8">
    <source>
        <dbReference type="ARBA" id="ARBA00048107"/>
    </source>
</evidence>
<keyword evidence="5" id="KW-0378">Hydrolase</keyword>
<dbReference type="FunFam" id="2.40.30.10:FF:000009">
    <property type="entry name" value="Eukaryotic translation initiation factor 2 subunit gamma"/>
    <property type="match status" value="1"/>
</dbReference>
<dbReference type="PANTHER" id="PTHR42854">
    <property type="entry name" value="EUKARYOTIC TRANSLATION INITIATION FACTOR 2 SUBUNIT 3 FAMILY MEMBER"/>
    <property type="match status" value="1"/>
</dbReference>
<dbReference type="NCBIfam" id="NF003077">
    <property type="entry name" value="PRK04000.1"/>
    <property type="match status" value="1"/>
</dbReference>
<dbReference type="GO" id="GO:0001731">
    <property type="term" value="P:formation of translation preinitiation complex"/>
    <property type="evidence" value="ECO:0007669"/>
    <property type="project" value="TreeGrafter"/>
</dbReference>
<dbReference type="CDD" id="cd03688">
    <property type="entry name" value="eIF2_gamma_II"/>
    <property type="match status" value="1"/>
</dbReference>
<dbReference type="InterPro" id="IPR004161">
    <property type="entry name" value="EFTu-like_2"/>
</dbReference>
<dbReference type="InterPro" id="IPR044128">
    <property type="entry name" value="eIF2g_GTP-bd"/>
</dbReference>
<organism evidence="11 12">
    <name type="scientific">Salmo trutta</name>
    <name type="common">Brown trout</name>
    <dbReference type="NCBI Taxonomy" id="8032"/>
    <lineage>
        <taxon>Eukaryota</taxon>
        <taxon>Metazoa</taxon>
        <taxon>Chordata</taxon>
        <taxon>Craniata</taxon>
        <taxon>Vertebrata</taxon>
        <taxon>Euteleostomi</taxon>
        <taxon>Actinopterygii</taxon>
        <taxon>Neopterygii</taxon>
        <taxon>Teleostei</taxon>
        <taxon>Protacanthopterygii</taxon>
        <taxon>Salmoniformes</taxon>
        <taxon>Salmonidae</taxon>
        <taxon>Salmoninae</taxon>
        <taxon>Salmo</taxon>
    </lineage>
</organism>
<comment type="similarity">
    <text evidence="1">Belongs to the TRAFAC class translation factor GTPase superfamily. Classic translation factor GTPase family. EF-Tu/EF-1A subfamily.</text>
</comment>
<keyword evidence="9" id="KW-0472">Membrane</keyword>
<evidence type="ECO:0000256" key="9">
    <source>
        <dbReference type="SAM" id="Phobius"/>
    </source>
</evidence>
<dbReference type="InParanoid" id="A0A674D2R5"/>
<evidence type="ECO:0000256" key="3">
    <source>
        <dbReference type="ARBA" id="ARBA00022540"/>
    </source>
</evidence>
<evidence type="ECO:0000256" key="1">
    <source>
        <dbReference type="ARBA" id="ARBA00007249"/>
    </source>
</evidence>
<sequence>TGLPEFGVLNHSSNLRSILKLPFKMAGDESGITLGQPHLSKQDLNSLDVSILTPLSQEIISRQATINIGTIGHVAHGKSTVVKAISGVHTVRFKNELERNITIKLGYANAKVYKLDDPSCPRPECYRSCGSSTPDEFPTDIPGTKGNFKLVRHVSFVDCPGHDILMATMLNGAAVMDAALLLIAGNESCPQPQTSEHLAAIEIMKLKHILILQNKIDLVKESQAKEQYEQILAFVQGTVAEGAPIIPISAQLKYNIEVVCEYIVKKIPVPIRDFTSEPRLIVIRSFDVNKPGCEVDDLKGGVAGGSILKGVLKVGQELEVRPGIVSKDHEGKLMCKPIFSKIVSLFAEHNDLQYAAPGGLIGVGTKIDPTLCRADRMVGQVLGAVGALFVFTQAVFFSVFVCFSPQVQKLSKNEVLMVNIGSLSTGGRVSAVKADLAKIVLTNPVCTEVGEKIALSRRVEKHWRLIGWGQIRRGVTITPTVDDD</sequence>
<reference evidence="11" key="1">
    <citation type="submission" date="2025-08" db="UniProtKB">
        <authorList>
            <consortium name="Ensembl"/>
        </authorList>
    </citation>
    <scope>IDENTIFICATION</scope>
</reference>
<evidence type="ECO:0000256" key="5">
    <source>
        <dbReference type="ARBA" id="ARBA00022801"/>
    </source>
</evidence>
<feature type="domain" description="Tr-type G" evidence="10">
    <location>
        <begin position="63"/>
        <end position="271"/>
    </location>
</feature>
<dbReference type="Gene3D" id="3.40.50.300">
    <property type="entry name" value="P-loop containing nucleotide triphosphate hydrolases"/>
    <property type="match status" value="1"/>
</dbReference>
<dbReference type="GO" id="GO:0000049">
    <property type="term" value="F:tRNA binding"/>
    <property type="evidence" value="ECO:0007669"/>
    <property type="project" value="InterPro"/>
</dbReference>
<keyword evidence="12" id="KW-1185">Reference proteome</keyword>
<dbReference type="PROSITE" id="PS51722">
    <property type="entry name" value="G_TR_2"/>
    <property type="match status" value="1"/>
</dbReference>
<dbReference type="EC" id="3.6.5.3" evidence="2"/>
<dbReference type="AlphaFoldDB" id="A0A674D2R5"/>
<dbReference type="InterPro" id="IPR009000">
    <property type="entry name" value="Transl_B-barrel_sf"/>
</dbReference>
<dbReference type="OMA" id="KEDNPVC"/>